<gene>
    <name evidence="1" type="ORF">HKBW3S33_01482</name>
</gene>
<reference evidence="1 2" key="1">
    <citation type="journal article" date="2020" name="Front. Microbiol.">
        <title>Single-cell genomics of novel Actinobacteria with the Wood-Ljungdahl pathway discovered in a serpentinizing system.</title>
        <authorList>
            <person name="Merino N."/>
            <person name="Kawai M."/>
            <person name="Boyd E.S."/>
            <person name="Colman D.R."/>
            <person name="McGlynn S.E."/>
            <person name="Nealson K.H."/>
            <person name="Kurokawa K."/>
            <person name="Hongoh Y."/>
        </authorList>
    </citation>
    <scope>NUCLEOTIDE SEQUENCE [LARGE SCALE GENOMIC DNA]</scope>
    <source>
        <strain evidence="1 2">S33</strain>
    </source>
</reference>
<dbReference type="EMBL" id="BLRY01000107">
    <property type="protein sequence ID" value="GFP28065.1"/>
    <property type="molecule type" value="Genomic_DNA"/>
</dbReference>
<sequence length="62" mass="6760">MMFYAGGSLEGRATGAVNAVGHGRAVYAGLWPNEAVLNSLIGWLIMEDGRRLLEFKKAKEVH</sequence>
<comment type="caution">
    <text evidence="1">The sequence shown here is derived from an EMBL/GenBank/DDBJ whole genome shotgun (WGS) entry which is preliminary data.</text>
</comment>
<protein>
    <submittedName>
        <fullName evidence="1">Uncharacterized protein</fullName>
    </submittedName>
</protein>
<evidence type="ECO:0000313" key="2">
    <source>
        <dbReference type="Proteomes" id="UP000591948"/>
    </source>
</evidence>
<dbReference type="Proteomes" id="UP000591948">
    <property type="component" value="Unassembled WGS sequence"/>
</dbReference>
<accession>A0A6V8Q9P4</accession>
<organism evidence="1 2">
    <name type="scientific">Candidatus Hakubella thermalkaliphila</name>
    <dbReference type="NCBI Taxonomy" id="2754717"/>
    <lineage>
        <taxon>Bacteria</taxon>
        <taxon>Bacillati</taxon>
        <taxon>Actinomycetota</taxon>
        <taxon>Actinomycetota incertae sedis</taxon>
        <taxon>Candidatus Hakubellales</taxon>
        <taxon>Candidatus Hakubellaceae</taxon>
        <taxon>Candidatus Hakubella</taxon>
    </lineage>
</organism>
<proteinExistence type="predicted"/>
<evidence type="ECO:0000313" key="1">
    <source>
        <dbReference type="EMBL" id="GFP28065.1"/>
    </source>
</evidence>
<name>A0A6V8Q9P4_9ACTN</name>
<dbReference type="AlphaFoldDB" id="A0A6V8Q9P4"/>
<keyword evidence="2" id="KW-1185">Reference proteome</keyword>